<reference evidence="2" key="1">
    <citation type="submission" date="2016-11" db="EMBL/GenBank/DDBJ databases">
        <authorList>
            <person name="Varghese N."/>
            <person name="Submissions S."/>
        </authorList>
    </citation>
    <scope>NUCLEOTIDE SEQUENCE [LARGE SCALE GENOMIC DNA]</scope>
    <source>
        <strain evidence="2">DSM 8595</strain>
    </source>
</reference>
<dbReference type="AlphaFoldDB" id="A0A1N6HSR4"/>
<organism evidence="1 2">
    <name type="scientific">Agromyces cerinus subsp. cerinus</name>
    <dbReference type="NCBI Taxonomy" id="232089"/>
    <lineage>
        <taxon>Bacteria</taxon>
        <taxon>Bacillati</taxon>
        <taxon>Actinomycetota</taxon>
        <taxon>Actinomycetes</taxon>
        <taxon>Micrococcales</taxon>
        <taxon>Microbacteriaceae</taxon>
        <taxon>Agromyces</taxon>
    </lineage>
</organism>
<evidence type="ECO:0000313" key="2">
    <source>
        <dbReference type="Proteomes" id="UP000184699"/>
    </source>
</evidence>
<evidence type="ECO:0000313" key="1">
    <source>
        <dbReference type="EMBL" id="SIO22695.1"/>
    </source>
</evidence>
<proteinExistence type="predicted"/>
<dbReference type="EMBL" id="FSRJ01000004">
    <property type="protein sequence ID" value="SIO22695.1"/>
    <property type="molecule type" value="Genomic_DNA"/>
</dbReference>
<sequence length="104" mass="11228">MDQTGRMSDSTPAARFLRAELRETRRRGLGKAWHAVLLLAGEATGLGGPSIADLVVVRTSTDAPVIRTRAGSLDEADALLRAINADLETMSVEEFLAEWGHLKV</sequence>
<dbReference type="Proteomes" id="UP000184699">
    <property type="component" value="Unassembled WGS sequence"/>
</dbReference>
<gene>
    <name evidence="1" type="ORF">SAMN05443544_3454</name>
</gene>
<protein>
    <submittedName>
        <fullName evidence="1">Uncharacterized protein</fullName>
    </submittedName>
</protein>
<keyword evidence="2" id="KW-1185">Reference proteome</keyword>
<accession>A0A1N6HSR4</accession>
<name>A0A1N6HSR4_9MICO</name>